<evidence type="ECO:0000256" key="3">
    <source>
        <dbReference type="ARBA" id="ARBA00022448"/>
    </source>
</evidence>
<evidence type="ECO:0000313" key="10">
    <source>
        <dbReference type="EMBL" id="CAK1238879.1"/>
    </source>
</evidence>
<dbReference type="InterPro" id="IPR036259">
    <property type="entry name" value="MFS_trans_sf"/>
</dbReference>
<keyword evidence="4 7" id="KW-0812">Transmembrane</keyword>
<dbReference type="InterPro" id="IPR036263">
    <property type="entry name" value="Chorismate_II_sf"/>
</dbReference>
<feature type="transmembrane region" description="Helical" evidence="7">
    <location>
        <begin position="133"/>
        <end position="153"/>
    </location>
</feature>
<comment type="similarity">
    <text evidence="2">Belongs to the major facilitator superfamily.</text>
</comment>
<evidence type="ECO:0000256" key="2">
    <source>
        <dbReference type="ARBA" id="ARBA00008335"/>
    </source>
</evidence>
<feature type="transmembrane region" description="Helical" evidence="7">
    <location>
        <begin position="98"/>
        <end position="121"/>
    </location>
</feature>
<keyword evidence="11" id="KW-1185">Reference proteome</keyword>
<dbReference type="SMART" id="SM00830">
    <property type="entry name" value="CM_2"/>
    <property type="match status" value="1"/>
</dbReference>
<sequence length="481" mass="52563">MKASQNIRLTTGLYANYFVHGFGMIILTQNLLQLAHNWSSTLTTASFILSGIGIGRLVAYLLMGFISDHFGRKTSLLIGISTYLIFLVLTPINHSLSMAYALTVLMGIANSALDSATYPLLEEVSKKGTANTVLLKAFISTGEFLLPMIVLFLANEHLWFGLSFMVPAAVLLVNLINIITLPVKEIRDKTIQATKPALQVSRGKKVILLIALLVYGFSSMAVMIWFTQWITIFAEGIGFSKSVAHFLLSLYSLGSITGVLIVVSTLSRFNVKKLLFLGLNILSLVAIVTLALTKNVLLANLAAFFFGLSAAGGLMQIALNSLLTIFPNRKGLMTGTFFIFGSIASFTVPIITGLLIKVPGLNIILADASMAILSLLVAITVYICLPNESQSLADARKTIDKIDKEILQLVDQRFTAVSDVIFYKEKSTLAIQDLKREGIVLDKIAKESPRKELVPYNQAIIQAIMDQSKKYQAAKSNQLNK</sequence>
<feature type="transmembrane region" description="Helical" evidence="7">
    <location>
        <begin position="206"/>
        <end position="226"/>
    </location>
</feature>
<feature type="transmembrane region" description="Helical" evidence="7">
    <location>
        <begin position="298"/>
        <end position="319"/>
    </location>
</feature>
<feature type="transmembrane region" description="Helical" evidence="7">
    <location>
        <begin position="274"/>
        <end position="292"/>
    </location>
</feature>
<dbReference type="PANTHER" id="PTHR23514">
    <property type="entry name" value="BYPASS OF STOP CODON PROTEIN 6"/>
    <property type="match status" value="1"/>
</dbReference>
<dbReference type="SUPFAM" id="SSF48600">
    <property type="entry name" value="Chorismate mutase II"/>
    <property type="match status" value="1"/>
</dbReference>
<evidence type="ECO:0000256" key="6">
    <source>
        <dbReference type="ARBA" id="ARBA00023136"/>
    </source>
</evidence>
<name>A0ABN9YRN2_9LACO</name>
<evidence type="ECO:0000256" key="7">
    <source>
        <dbReference type="SAM" id="Phobius"/>
    </source>
</evidence>
<dbReference type="InterPro" id="IPR011701">
    <property type="entry name" value="MFS"/>
</dbReference>
<evidence type="ECO:0000313" key="11">
    <source>
        <dbReference type="Proteomes" id="UP001314261"/>
    </source>
</evidence>
<dbReference type="RefSeq" id="WP_187753755.1">
    <property type="nucleotide sequence ID" value="NZ_CAUZLR010000004.1"/>
</dbReference>
<dbReference type="Gene3D" id="1.20.59.10">
    <property type="entry name" value="Chorismate mutase"/>
    <property type="match status" value="1"/>
</dbReference>
<dbReference type="InterPro" id="IPR005829">
    <property type="entry name" value="Sugar_transporter_CS"/>
</dbReference>
<dbReference type="InterPro" id="IPR051788">
    <property type="entry name" value="MFS_Transporter"/>
</dbReference>
<feature type="transmembrane region" description="Helical" evidence="7">
    <location>
        <begin position="12"/>
        <end position="32"/>
    </location>
</feature>
<evidence type="ECO:0000256" key="4">
    <source>
        <dbReference type="ARBA" id="ARBA00022692"/>
    </source>
</evidence>
<accession>A0ABN9YRN2</accession>
<protein>
    <submittedName>
        <fullName evidence="10">Sugar phosphate permease (UhpC)</fullName>
    </submittedName>
</protein>
<dbReference type="InterPro" id="IPR020846">
    <property type="entry name" value="MFS_dom"/>
</dbReference>
<organism evidence="10 11">
    <name type="scientific">Fructobacillus fructosus</name>
    <dbReference type="NCBI Taxonomy" id="1631"/>
    <lineage>
        <taxon>Bacteria</taxon>
        <taxon>Bacillati</taxon>
        <taxon>Bacillota</taxon>
        <taxon>Bacilli</taxon>
        <taxon>Lactobacillales</taxon>
        <taxon>Lactobacillaceae</taxon>
        <taxon>Fructobacillus</taxon>
    </lineage>
</organism>
<feature type="transmembrane region" description="Helical" evidence="7">
    <location>
        <begin position="331"/>
        <end position="356"/>
    </location>
</feature>
<dbReference type="EMBL" id="CAUZLR010000004">
    <property type="protein sequence ID" value="CAK1238879.1"/>
    <property type="molecule type" value="Genomic_DNA"/>
</dbReference>
<dbReference type="PANTHER" id="PTHR23514:SF3">
    <property type="entry name" value="BYPASS OF STOP CODON PROTEIN 6"/>
    <property type="match status" value="1"/>
</dbReference>
<feature type="transmembrane region" description="Helical" evidence="7">
    <location>
        <begin position="159"/>
        <end position="179"/>
    </location>
</feature>
<evidence type="ECO:0000259" key="8">
    <source>
        <dbReference type="PROSITE" id="PS50850"/>
    </source>
</evidence>
<feature type="transmembrane region" description="Helical" evidence="7">
    <location>
        <begin position="362"/>
        <end position="385"/>
    </location>
</feature>
<reference evidence="10 11" key="1">
    <citation type="submission" date="2023-10" db="EMBL/GenBank/DDBJ databases">
        <authorList>
            <person name="Botero Cardona J."/>
        </authorList>
    </citation>
    <scope>NUCLEOTIDE SEQUENCE [LARGE SCALE GENOMIC DNA]</scope>
    <source>
        <strain evidence="10 11">R-54839</strain>
    </source>
</reference>
<dbReference type="Proteomes" id="UP001314261">
    <property type="component" value="Unassembled WGS sequence"/>
</dbReference>
<comment type="caution">
    <text evidence="10">The sequence shown here is derived from an EMBL/GenBank/DDBJ whole genome shotgun (WGS) entry which is preliminary data.</text>
</comment>
<dbReference type="Pfam" id="PF07690">
    <property type="entry name" value="MFS_1"/>
    <property type="match status" value="1"/>
</dbReference>
<feature type="transmembrane region" description="Helical" evidence="7">
    <location>
        <begin position="44"/>
        <end position="63"/>
    </location>
</feature>
<dbReference type="SUPFAM" id="SSF103473">
    <property type="entry name" value="MFS general substrate transporter"/>
    <property type="match status" value="1"/>
</dbReference>
<comment type="subcellular location">
    <subcellularLocation>
        <location evidence="1">Cell membrane</location>
        <topology evidence="1">Multi-pass membrane protein</topology>
    </subcellularLocation>
</comment>
<feature type="domain" description="Chorismate mutase" evidence="9">
    <location>
        <begin position="386"/>
        <end position="476"/>
    </location>
</feature>
<dbReference type="Gene3D" id="1.20.1250.20">
    <property type="entry name" value="MFS general substrate transporter like domains"/>
    <property type="match status" value="2"/>
</dbReference>
<evidence type="ECO:0000259" key="9">
    <source>
        <dbReference type="PROSITE" id="PS51168"/>
    </source>
</evidence>
<dbReference type="PROSITE" id="PS51168">
    <property type="entry name" value="CHORISMATE_MUT_2"/>
    <property type="match status" value="1"/>
</dbReference>
<dbReference type="PROSITE" id="PS50850">
    <property type="entry name" value="MFS"/>
    <property type="match status" value="1"/>
</dbReference>
<feature type="transmembrane region" description="Helical" evidence="7">
    <location>
        <begin position="75"/>
        <end position="92"/>
    </location>
</feature>
<dbReference type="PROSITE" id="PS00216">
    <property type="entry name" value="SUGAR_TRANSPORT_1"/>
    <property type="match status" value="1"/>
</dbReference>
<dbReference type="InterPro" id="IPR036979">
    <property type="entry name" value="CM_dom_sf"/>
</dbReference>
<dbReference type="Pfam" id="PF01817">
    <property type="entry name" value="CM_2"/>
    <property type="match status" value="1"/>
</dbReference>
<keyword evidence="6 7" id="KW-0472">Membrane</keyword>
<proteinExistence type="inferred from homology"/>
<feature type="transmembrane region" description="Helical" evidence="7">
    <location>
        <begin position="246"/>
        <end position="267"/>
    </location>
</feature>
<feature type="domain" description="Major facilitator superfamily (MFS) profile" evidence="8">
    <location>
        <begin position="9"/>
        <end position="389"/>
    </location>
</feature>
<gene>
    <name evidence="10" type="ORF">R54839_PPFHFPJH_00799</name>
</gene>
<dbReference type="InterPro" id="IPR002701">
    <property type="entry name" value="CM_II_prokaryot"/>
</dbReference>
<keyword evidence="5 7" id="KW-1133">Transmembrane helix</keyword>
<evidence type="ECO:0000256" key="5">
    <source>
        <dbReference type="ARBA" id="ARBA00022989"/>
    </source>
</evidence>
<evidence type="ECO:0000256" key="1">
    <source>
        <dbReference type="ARBA" id="ARBA00004651"/>
    </source>
</evidence>
<keyword evidence="3" id="KW-0813">Transport</keyword>